<accession>B9M9B8</accession>
<proteinExistence type="predicted"/>
<dbReference type="SUPFAM" id="SSF51658">
    <property type="entry name" value="Xylose isomerase-like"/>
    <property type="match status" value="1"/>
</dbReference>
<sequence length="358" mass="39578">MLTYCTNIHPGHSWDEIVTKVWPQVLQVKEVVAPDAAFPVGLRISALAARQVTPAAARRFADCCADDGCFIPTINGFPHGQFYGTPVKEGAYLPDWRSPERVRYTLDLIRLLRLWLPPSLTGSISTLPIAYGRYMCRDDLGVVRKNLLTVLRELELSASAGKPVILALEPEPGCLLETARDVAHFLEAMAFPADLRRLIGICFDCCHAAVLHEEPRRAFSLLGEAGIAVTKIHLSSAVRFATNHLQAAALFGDDCYQHQTSVRSHAGTVHFPDLADAINDVPLLQGEWRIHYHLPIYDSGNALYGTTNDFIGEVLTWAPPQTLLEIETYTYANLPPKLRQGGVIESIAREFAWLGGKL</sequence>
<dbReference type="EMBL" id="CP001390">
    <property type="protein sequence ID" value="ACM18676.1"/>
    <property type="molecule type" value="Genomic_DNA"/>
</dbReference>
<evidence type="ECO:0000313" key="1">
    <source>
        <dbReference type="EMBL" id="ACM18676.1"/>
    </source>
</evidence>
<dbReference type="eggNOG" id="COG1082">
    <property type="taxonomic scope" value="Bacteria"/>
</dbReference>
<organism evidence="1 2">
    <name type="scientific">Geotalea daltonii (strain DSM 22248 / JCM 15807 / FRC-32)</name>
    <name type="common">Geobacter daltonii</name>
    <dbReference type="NCBI Taxonomy" id="316067"/>
    <lineage>
        <taxon>Bacteria</taxon>
        <taxon>Pseudomonadati</taxon>
        <taxon>Thermodesulfobacteriota</taxon>
        <taxon>Desulfuromonadia</taxon>
        <taxon>Geobacterales</taxon>
        <taxon>Geobacteraceae</taxon>
        <taxon>Geotalea</taxon>
    </lineage>
</organism>
<dbReference type="InterPro" id="IPR036237">
    <property type="entry name" value="Xyl_isomerase-like_sf"/>
</dbReference>
<keyword evidence="2" id="KW-1185">Reference proteome</keyword>
<gene>
    <name evidence="1" type="ordered locus">Geob_0305</name>
</gene>
<dbReference type="STRING" id="316067.Geob_0305"/>
<dbReference type="NCBIfam" id="NF035939">
    <property type="entry name" value="TIM_EboE"/>
    <property type="match status" value="1"/>
</dbReference>
<evidence type="ECO:0000313" key="2">
    <source>
        <dbReference type="Proteomes" id="UP000007721"/>
    </source>
</evidence>
<dbReference type="Proteomes" id="UP000007721">
    <property type="component" value="Chromosome"/>
</dbReference>
<evidence type="ECO:0008006" key="3">
    <source>
        <dbReference type="Google" id="ProtNLM"/>
    </source>
</evidence>
<dbReference type="AlphaFoldDB" id="B9M9B8"/>
<reference evidence="1 2" key="1">
    <citation type="submission" date="2009-01" db="EMBL/GenBank/DDBJ databases">
        <title>Complete sequence of Geobacter sp. FRC-32.</title>
        <authorList>
            <consortium name="US DOE Joint Genome Institute"/>
            <person name="Lucas S."/>
            <person name="Copeland A."/>
            <person name="Lapidus A."/>
            <person name="Glavina del Rio T."/>
            <person name="Dalin E."/>
            <person name="Tice H."/>
            <person name="Bruce D."/>
            <person name="Goodwin L."/>
            <person name="Pitluck S."/>
            <person name="Saunders E."/>
            <person name="Brettin T."/>
            <person name="Detter J.C."/>
            <person name="Han C."/>
            <person name="Larimer F."/>
            <person name="Land M."/>
            <person name="Hauser L."/>
            <person name="Kyrpides N."/>
            <person name="Ovchinnikova G."/>
            <person name="Kostka J."/>
            <person name="Richardson P."/>
        </authorList>
    </citation>
    <scope>NUCLEOTIDE SEQUENCE [LARGE SCALE GENOMIC DNA]</scope>
    <source>
        <strain evidence="2">DSM 22248 / JCM 15807 / FRC-32</strain>
    </source>
</reference>
<dbReference type="KEGG" id="geo:Geob_0305"/>
<name>B9M9B8_GEODF</name>
<protein>
    <recommendedName>
        <fullName evidence="3">Xylose isomerase</fullName>
    </recommendedName>
</protein>
<dbReference type="Gene3D" id="3.20.20.150">
    <property type="entry name" value="Divalent-metal-dependent TIM barrel enzymes"/>
    <property type="match status" value="1"/>
</dbReference>
<dbReference type="HOGENOM" id="CLU_041665_0_0_7"/>